<evidence type="ECO:0000313" key="2">
    <source>
        <dbReference type="Proteomes" id="UP000069935"/>
    </source>
</evidence>
<evidence type="ECO:0000313" key="1">
    <source>
        <dbReference type="EMBL" id="ALG71125.1"/>
    </source>
</evidence>
<reference evidence="1 2" key="2">
    <citation type="journal article" date="2016" name="Genome Announc.">
        <title>Complete Genome Sequence of a Strain of Azospirillum thiophilum Isolated from a Sulfide Spring.</title>
        <authorList>
            <person name="Fomenkov A."/>
            <person name="Vincze T."/>
            <person name="Grabovich M."/>
            <person name="Anton B.P."/>
            <person name="Dubinina G."/>
            <person name="Orlova M."/>
            <person name="Belousova E."/>
            <person name="Roberts R.J."/>
        </authorList>
    </citation>
    <scope>NUCLEOTIDE SEQUENCE [LARGE SCALE GENOMIC DNA]</scope>
    <source>
        <strain evidence="1 2">BV-S</strain>
    </source>
</reference>
<sequence>MPPAKIIAALVGIPKPIRGNPEMIAAMDAFHIPKIGAAYEGPVLSEDQQAAHAVLASLNQTLHPLNRLDRKA</sequence>
<accession>A0AAC8ZU99</accession>
<organism evidence="1 2">
    <name type="scientific">Azospirillum thiophilum</name>
    <dbReference type="NCBI Taxonomy" id="528244"/>
    <lineage>
        <taxon>Bacteria</taxon>
        <taxon>Pseudomonadati</taxon>
        <taxon>Pseudomonadota</taxon>
        <taxon>Alphaproteobacteria</taxon>
        <taxon>Rhodospirillales</taxon>
        <taxon>Azospirillaceae</taxon>
        <taxon>Azospirillum</taxon>
    </lineage>
</organism>
<dbReference type="Proteomes" id="UP000069935">
    <property type="component" value="Chromosome 1"/>
</dbReference>
<dbReference type="KEGG" id="ati:AL072_09585"/>
<protein>
    <submittedName>
        <fullName evidence="1">Uncharacterized protein</fullName>
    </submittedName>
</protein>
<keyword evidence="2" id="KW-1185">Reference proteome</keyword>
<reference evidence="2" key="1">
    <citation type="submission" date="2015-08" db="EMBL/GenBank/DDBJ databases">
        <title>Complete Genome Sequence of Azospirillum thiophilum BV-S.</title>
        <authorList>
            <person name="Fomenkov A."/>
            <person name="Vincze T."/>
            <person name="Grabovich M."/>
            <person name="Dubinina G."/>
            <person name="Orlova M."/>
            <person name="Belousova E."/>
            <person name="Roberts R.J."/>
        </authorList>
    </citation>
    <scope>NUCLEOTIDE SEQUENCE [LARGE SCALE GENOMIC DNA]</scope>
    <source>
        <strain evidence="2">BV-S</strain>
    </source>
</reference>
<proteinExistence type="predicted"/>
<dbReference type="EMBL" id="CP012401">
    <property type="protein sequence ID" value="ALG71125.1"/>
    <property type="molecule type" value="Genomic_DNA"/>
</dbReference>
<name>A0AAC8ZU99_9PROT</name>
<dbReference type="AlphaFoldDB" id="A0AAC8ZU99"/>
<gene>
    <name evidence="1" type="ORF">AL072_09585</name>
</gene>